<evidence type="ECO:0000313" key="3">
    <source>
        <dbReference type="Proteomes" id="UP000585474"/>
    </source>
</evidence>
<reference evidence="2 3" key="1">
    <citation type="submission" date="2019-07" db="EMBL/GenBank/DDBJ databases">
        <title>De Novo Assembly of kiwifruit Actinidia rufa.</title>
        <authorList>
            <person name="Sugita-Konishi S."/>
            <person name="Sato K."/>
            <person name="Mori E."/>
            <person name="Abe Y."/>
            <person name="Kisaki G."/>
            <person name="Hamano K."/>
            <person name="Suezawa K."/>
            <person name="Otani M."/>
            <person name="Fukuda T."/>
            <person name="Manabe T."/>
            <person name="Gomi K."/>
            <person name="Tabuchi M."/>
            <person name="Akimitsu K."/>
            <person name="Kataoka I."/>
        </authorList>
    </citation>
    <scope>NUCLEOTIDE SEQUENCE [LARGE SCALE GENOMIC DNA]</scope>
    <source>
        <strain evidence="3">cv. Fuchu</strain>
    </source>
</reference>
<gene>
    <name evidence="2" type="ORF">Acr_07g0013530</name>
</gene>
<proteinExistence type="predicted"/>
<protein>
    <submittedName>
        <fullName evidence="2">Uncharacterized protein</fullName>
    </submittedName>
</protein>
<keyword evidence="3" id="KW-1185">Reference proteome</keyword>
<organism evidence="2 3">
    <name type="scientific">Actinidia rufa</name>
    <dbReference type="NCBI Taxonomy" id="165716"/>
    <lineage>
        <taxon>Eukaryota</taxon>
        <taxon>Viridiplantae</taxon>
        <taxon>Streptophyta</taxon>
        <taxon>Embryophyta</taxon>
        <taxon>Tracheophyta</taxon>
        <taxon>Spermatophyta</taxon>
        <taxon>Magnoliopsida</taxon>
        <taxon>eudicotyledons</taxon>
        <taxon>Gunneridae</taxon>
        <taxon>Pentapetalae</taxon>
        <taxon>asterids</taxon>
        <taxon>Ericales</taxon>
        <taxon>Actinidiaceae</taxon>
        <taxon>Actinidia</taxon>
    </lineage>
</organism>
<feature type="region of interest" description="Disordered" evidence="1">
    <location>
        <begin position="229"/>
        <end position="259"/>
    </location>
</feature>
<comment type="caution">
    <text evidence="2">The sequence shown here is derived from an EMBL/GenBank/DDBJ whole genome shotgun (WGS) entry which is preliminary data.</text>
</comment>
<feature type="region of interest" description="Disordered" evidence="1">
    <location>
        <begin position="170"/>
        <end position="209"/>
    </location>
</feature>
<evidence type="ECO:0000313" key="2">
    <source>
        <dbReference type="EMBL" id="GFY91157.1"/>
    </source>
</evidence>
<evidence type="ECO:0000256" key="1">
    <source>
        <dbReference type="SAM" id="MobiDB-lite"/>
    </source>
</evidence>
<dbReference type="AlphaFoldDB" id="A0A7J0EZV1"/>
<sequence>MVRSTSRSNRRPLEASNVFRAESGIHQFRLNYACGGLVDAPNEEALQHQGSIVYLHDSSAEEKAGQSLLQGFQEVGSSRCITDLCPKCKEAIRTVNNRQSSMDISDLLDYEPIYCHTISLKAGEVGRVSLPPYASKAELHGVTPLVWKGNLNHTPPHSVGEVEIAPFRETSYSSGSSSEPDAMRFSSLRKRTAPSSDLPSMTAPPISQVSEQAIDPIVSLAEAIMGVDSDSSKAPFSDKRKGKEFTKDTSMRTKRRTGKTSSGASIELWKLEFSACELNRQVMVADSSKDYDTSMALAHAVLLPTDVASLNEESSEAFRDLLVMQQVQRATILADCMKEQSVELKKAKKKVVEIHSKAFLEWWTTCLDDLGIPEDNLAWAKAVSTLEYPESPTPHSPLILPIFDKLKYMNRSGRVRVLLMLSCNCSTKLSTSWMKLEELPWRSL</sequence>
<dbReference type="EMBL" id="BJWL01000007">
    <property type="protein sequence ID" value="GFY91157.1"/>
    <property type="molecule type" value="Genomic_DNA"/>
</dbReference>
<dbReference type="OrthoDB" id="5980302at2759"/>
<feature type="compositionally biased region" description="Basic and acidic residues" evidence="1">
    <location>
        <begin position="236"/>
        <end position="251"/>
    </location>
</feature>
<dbReference type="Proteomes" id="UP000585474">
    <property type="component" value="Unassembled WGS sequence"/>
</dbReference>
<feature type="compositionally biased region" description="Polar residues" evidence="1">
    <location>
        <begin position="193"/>
        <end position="209"/>
    </location>
</feature>
<name>A0A7J0EZV1_9ERIC</name>
<accession>A0A7J0EZV1</accession>